<dbReference type="Gene3D" id="1.10.10.10">
    <property type="entry name" value="Winged helix-like DNA-binding domain superfamily/Winged helix DNA-binding domain"/>
    <property type="match status" value="1"/>
</dbReference>
<accession>A0A328YX10</accession>
<gene>
    <name evidence="7" type="ORF">AX018_103042</name>
</gene>
<keyword evidence="2" id="KW-0805">Transcription regulation</keyword>
<dbReference type="InterPro" id="IPR036388">
    <property type="entry name" value="WH-like_DNA-bd_sf"/>
</dbReference>
<protein>
    <submittedName>
        <fullName evidence="7">DNA-binding transcriptional LysR family regulator</fullName>
    </submittedName>
</protein>
<evidence type="ECO:0000259" key="6">
    <source>
        <dbReference type="PROSITE" id="PS50931"/>
    </source>
</evidence>
<sequence length="322" mass="34466">MRPLDLQTLRLFVAVCEHRNIARAAEHASIVGSAVSKRLAQLEDAVGTRLLVRKRHGVAPTPAGETLLEHARGMLAAMGRIERDMAGFASGVRGHVRMLVTASVMAESLADDVAAFLQDPAHRDIQVSMEERVSPEVVRGVREGSASLGICWDAADLQGLHTRAYRSDHLAIAAHPSHPVARHGSVRFADVLEHEFVSMPGLSAVQVLLARAAALEGRTLVHRVFVSNFDAALRVVRANLAISVVPREVAEPFAALGGVRVVPLGDPWARRRFAICSRAQDELPAAAALLADYLARRGAGPPPPPPPAPTRPVAEVQQPGNT</sequence>
<dbReference type="InterPro" id="IPR050950">
    <property type="entry name" value="HTH-type_LysR_regulators"/>
</dbReference>
<dbReference type="InterPro" id="IPR000847">
    <property type="entry name" value="LysR_HTH_N"/>
</dbReference>
<evidence type="ECO:0000256" key="2">
    <source>
        <dbReference type="ARBA" id="ARBA00023015"/>
    </source>
</evidence>
<dbReference type="FunFam" id="1.10.10.10:FF:000001">
    <property type="entry name" value="LysR family transcriptional regulator"/>
    <property type="match status" value="1"/>
</dbReference>
<dbReference type="PROSITE" id="PS50931">
    <property type="entry name" value="HTH_LYSR"/>
    <property type="match status" value="1"/>
</dbReference>
<evidence type="ECO:0000313" key="8">
    <source>
        <dbReference type="Proteomes" id="UP000248856"/>
    </source>
</evidence>
<dbReference type="Gene3D" id="3.40.190.290">
    <property type="match status" value="1"/>
</dbReference>
<proteinExistence type="inferred from homology"/>
<evidence type="ECO:0000256" key="3">
    <source>
        <dbReference type="ARBA" id="ARBA00023125"/>
    </source>
</evidence>
<evidence type="ECO:0000313" key="7">
    <source>
        <dbReference type="EMBL" id="RAR78541.1"/>
    </source>
</evidence>
<dbReference type="GO" id="GO:0005829">
    <property type="term" value="C:cytosol"/>
    <property type="evidence" value="ECO:0007669"/>
    <property type="project" value="TreeGrafter"/>
</dbReference>
<evidence type="ECO:0000256" key="1">
    <source>
        <dbReference type="ARBA" id="ARBA00009437"/>
    </source>
</evidence>
<dbReference type="GO" id="GO:0003700">
    <property type="term" value="F:DNA-binding transcription factor activity"/>
    <property type="evidence" value="ECO:0007669"/>
    <property type="project" value="InterPro"/>
</dbReference>
<comment type="similarity">
    <text evidence="1">Belongs to the LysR transcriptional regulatory family.</text>
</comment>
<name>A0A328YX10_9BURK</name>
<dbReference type="PANTHER" id="PTHR30419">
    <property type="entry name" value="HTH-TYPE TRANSCRIPTIONAL REGULATOR YBHD"/>
    <property type="match status" value="1"/>
</dbReference>
<organism evidence="7 8">
    <name type="scientific">Paracidovorax anthurii</name>
    <dbReference type="NCBI Taxonomy" id="78229"/>
    <lineage>
        <taxon>Bacteria</taxon>
        <taxon>Pseudomonadati</taxon>
        <taxon>Pseudomonadota</taxon>
        <taxon>Betaproteobacteria</taxon>
        <taxon>Burkholderiales</taxon>
        <taxon>Comamonadaceae</taxon>
        <taxon>Paracidovorax</taxon>
    </lineage>
</organism>
<dbReference type="AlphaFoldDB" id="A0A328YX10"/>
<dbReference type="SUPFAM" id="SSF53850">
    <property type="entry name" value="Periplasmic binding protein-like II"/>
    <property type="match status" value="1"/>
</dbReference>
<feature type="domain" description="HTH lysR-type" evidence="6">
    <location>
        <begin position="4"/>
        <end position="61"/>
    </location>
</feature>
<dbReference type="GO" id="GO:0003677">
    <property type="term" value="F:DNA binding"/>
    <property type="evidence" value="ECO:0007669"/>
    <property type="project" value="UniProtKB-KW"/>
</dbReference>
<dbReference type="SUPFAM" id="SSF46785">
    <property type="entry name" value="Winged helix' DNA-binding domain"/>
    <property type="match status" value="1"/>
</dbReference>
<reference evidence="7 8" key="1">
    <citation type="submission" date="2018-06" db="EMBL/GenBank/DDBJ databases">
        <title>Genomic Encyclopedia of Archaeal and Bacterial Type Strains, Phase II (KMG-II): from individual species to whole genera.</title>
        <authorList>
            <person name="Goeker M."/>
        </authorList>
    </citation>
    <scope>NUCLEOTIDE SEQUENCE [LARGE SCALE GENOMIC DNA]</scope>
    <source>
        <strain evidence="7 8">CFPB 3232</strain>
    </source>
</reference>
<dbReference type="InterPro" id="IPR005119">
    <property type="entry name" value="LysR_subst-bd"/>
</dbReference>
<dbReference type="PANTHER" id="PTHR30419:SF2">
    <property type="entry name" value="LYSR FAMILY TRANSCRIPTIONAL REGULATOR"/>
    <property type="match status" value="1"/>
</dbReference>
<dbReference type="InterPro" id="IPR036390">
    <property type="entry name" value="WH_DNA-bd_sf"/>
</dbReference>
<feature type="region of interest" description="Disordered" evidence="5">
    <location>
        <begin position="296"/>
        <end position="322"/>
    </location>
</feature>
<keyword evidence="4" id="KW-0804">Transcription</keyword>
<dbReference type="Pfam" id="PF03466">
    <property type="entry name" value="LysR_substrate"/>
    <property type="match status" value="1"/>
</dbReference>
<keyword evidence="3 7" id="KW-0238">DNA-binding</keyword>
<keyword evidence="8" id="KW-1185">Reference proteome</keyword>
<dbReference type="RefSeq" id="WP_245951563.1">
    <property type="nucleotide sequence ID" value="NZ_CBCSGC010000125.1"/>
</dbReference>
<dbReference type="EMBL" id="QLTA01000030">
    <property type="protein sequence ID" value="RAR78541.1"/>
    <property type="molecule type" value="Genomic_DNA"/>
</dbReference>
<dbReference type="Pfam" id="PF00126">
    <property type="entry name" value="HTH_1"/>
    <property type="match status" value="1"/>
</dbReference>
<evidence type="ECO:0000256" key="4">
    <source>
        <dbReference type="ARBA" id="ARBA00023163"/>
    </source>
</evidence>
<evidence type="ECO:0000256" key="5">
    <source>
        <dbReference type="SAM" id="MobiDB-lite"/>
    </source>
</evidence>
<feature type="compositionally biased region" description="Pro residues" evidence="5">
    <location>
        <begin position="300"/>
        <end position="310"/>
    </location>
</feature>
<dbReference type="Proteomes" id="UP000248856">
    <property type="component" value="Unassembled WGS sequence"/>
</dbReference>
<comment type="caution">
    <text evidence="7">The sequence shown here is derived from an EMBL/GenBank/DDBJ whole genome shotgun (WGS) entry which is preliminary data.</text>
</comment>